<reference evidence="1 2" key="1">
    <citation type="submission" date="2023-06" db="EMBL/GenBank/DDBJ databases">
        <title>Pelomonas sp. PFR6 16S ribosomal RNA gene Genome sequencing and assembly.</title>
        <authorList>
            <person name="Woo H."/>
        </authorList>
    </citation>
    <scope>NUCLEOTIDE SEQUENCE [LARGE SCALE GENOMIC DNA]</scope>
    <source>
        <strain evidence="1 2">PFR6</strain>
    </source>
</reference>
<accession>A0ABT8DPE8</accession>
<dbReference type="InterPro" id="IPR044668">
    <property type="entry name" value="PuuD-like"/>
</dbReference>
<organism evidence="1 2">
    <name type="scientific">Roseateles violae</name>
    <dbReference type="NCBI Taxonomy" id="3058042"/>
    <lineage>
        <taxon>Bacteria</taxon>
        <taxon>Pseudomonadati</taxon>
        <taxon>Pseudomonadota</taxon>
        <taxon>Betaproteobacteria</taxon>
        <taxon>Burkholderiales</taxon>
        <taxon>Sphaerotilaceae</taxon>
        <taxon>Roseateles</taxon>
    </lineage>
</organism>
<proteinExistence type="predicted"/>
<dbReference type="RefSeq" id="WP_290358522.1">
    <property type="nucleotide sequence ID" value="NZ_JAUHHC010000002.1"/>
</dbReference>
<evidence type="ECO:0000313" key="2">
    <source>
        <dbReference type="Proteomes" id="UP001228044"/>
    </source>
</evidence>
<dbReference type="PANTHER" id="PTHR43235">
    <property type="entry name" value="GLUTAMINE AMIDOTRANSFERASE PB2B2.05-RELATED"/>
    <property type="match status" value="1"/>
</dbReference>
<dbReference type="CDD" id="cd01745">
    <property type="entry name" value="GATase1_2"/>
    <property type="match status" value="1"/>
</dbReference>
<keyword evidence="2" id="KW-1185">Reference proteome</keyword>
<dbReference type="SUPFAM" id="SSF52317">
    <property type="entry name" value="Class I glutamine amidotransferase-like"/>
    <property type="match status" value="1"/>
</dbReference>
<dbReference type="InterPro" id="IPR011697">
    <property type="entry name" value="Peptidase_C26"/>
</dbReference>
<dbReference type="EMBL" id="JAUHHC010000002">
    <property type="protein sequence ID" value="MDN3920214.1"/>
    <property type="molecule type" value="Genomic_DNA"/>
</dbReference>
<dbReference type="PROSITE" id="PS51273">
    <property type="entry name" value="GATASE_TYPE_1"/>
    <property type="match status" value="1"/>
</dbReference>
<comment type="caution">
    <text evidence="1">The sequence shown here is derived from an EMBL/GenBank/DDBJ whole genome shotgun (WGS) entry which is preliminary data.</text>
</comment>
<dbReference type="Pfam" id="PF07722">
    <property type="entry name" value="Peptidase_C26"/>
    <property type="match status" value="1"/>
</dbReference>
<protein>
    <submittedName>
        <fullName evidence="1">Type 1 glutamine amidotransferase</fullName>
    </submittedName>
</protein>
<dbReference type="PANTHER" id="PTHR43235:SF1">
    <property type="entry name" value="GLUTAMINE AMIDOTRANSFERASE PB2B2.05-RELATED"/>
    <property type="match status" value="1"/>
</dbReference>
<dbReference type="Proteomes" id="UP001228044">
    <property type="component" value="Unassembled WGS sequence"/>
</dbReference>
<keyword evidence="1" id="KW-0315">Glutamine amidotransferase</keyword>
<name>A0ABT8DPE8_9BURK</name>
<sequence>MSESVVAPLKIGLSARLMHDPPAELGFRNKTLQYLEQAIAHWIMGHGAMVLMLPTLGFDAEVERRRVSVRHYVDALDGLVMQGGADVSPTSYGQQPLRPEWGGDIKRDHYEMELLEGFLAQGKPVLGICRGCQLINVAYGGSLYQDIATQRLDAHNHVDAELYDQHHHRVVFEPGSRLGRLYEGLDGGLVTSIHHQAVDRLGGDLQVEARSSEDGLVEAIRARGSGFVAGVQWHPEFHAINPQLLSGEPLMDGFLHWARLARDGG</sequence>
<dbReference type="InterPro" id="IPR029062">
    <property type="entry name" value="Class_I_gatase-like"/>
</dbReference>
<dbReference type="Gene3D" id="3.40.50.880">
    <property type="match status" value="1"/>
</dbReference>
<evidence type="ECO:0000313" key="1">
    <source>
        <dbReference type="EMBL" id="MDN3920214.1"/>
    </source>
</evidence>
<gene>
    <name evidence="1" type="ORF">QWJ38_07975</name>
</gene>